<gene>
    <name evidence="2" type="ORF">T459_09324</name>
</gene>
<evidence type="ECO:0000313" key="2">
    <source>
        <dbReference type="EMBL" id="PHT87218.1"/>
    </source>
</evidence>
<evidence type="ECO:0000259" key="1">
    <source>
        <dbReference type="PROSITE" id="PS50994"/>
    </source>
</evidence>
<organism evidence="2 3">
    <name type="scientific">Capsicum annuum</name>
    <name type="common">Capsicum pepper</name>
    <dbReference type="NCBI Taxonomy" id="4072"/>
    <lineage>
        <taxon>Eukaryota</taxon>
        <taxon>Viridiplantae</taxon>
        <taxon>Streptophyta</taxon>
        <taxon>Embryophyta</taxon>
        <taxon>Tracheophyta</taxon>
        <taxon>Spermatophyta</taxon>
        <taxon>Magnoliopsida</taxon>
        <taxon>eudicotyledons</taxon>
        <taxon>Gunneridae</taxon>
        <taxon>Pentapetalae</taxon>
        <taxon>asterids</taxon>
        <taxon>lamiids</taxon>
        <taxon>Solanales</taxon>
        <taxon>Solanaceae</taxon>
        <taxon>Solanoideae</taxon>
        <taxon>Capsiceae</taxon>
        <taxon>Capsicum</taxon>
    </lineage>
</organism>
<dbReference type="AlphaFoldDB" id="A0A2G2ZZ19"/>
<dbReference type="Proteomes" id="UP000222542">
    <property type="component" value="Unassembled WGS sequence"/>
</dbReference>
<keyword evidence="3" id="KW-1185">Reference proteome</keyword>
<sequence>MSTIYHPQSDGQSEALNKYVEQYLRCYVDAPHKWVAMFPWVEYWYNTTYQTSAGMSPFEALYGREPPTIARYVLGSSPSELVEECFVDRDKVLGLLKLNLIKAQARMKKFADKYRSDLEFSKGDWVFVNLKPYRQNSIRLQQHSNWVGDTLALSKSLSALDRWLTN</sequence>
<dbReference type="Gramene" id="PHT87218">
    <property type="protein sequence ID" value="PHT87218"/>
    <property type="gene ID" value="T459_09324"/>
</dbReference>
<dbReference type="InterPro" id="IPR012337">
    <property type="entry name" value="RNaseH-like_sf"/>
</dbReference>
<dbReference type="InterPro" id="IPR001584">
    <property type="entry name" value="Integrase_cat-core"/>
</dbReference>
<dbReference type="EMBL" id="AYRZ02000003">
    <property type="protein sequence ID" value="PHT87218.1"/>
    <property type="molecule type" value="Genomic_DNA"/>
</dbReference>
<reference evidence="2 3" key="2">
    <citation type="journal article" date="2017" name="Genome Biol.">
        <title>New reference genome sequences of hot pepper reveal the massive evolution of plant disease-resistance genes by retroduplication.</title>
        <authorList>
            <person name="Kim S."/>
            <person name="Park J."/>
            <person name="Yeom S.I."/>
            <person name="Kim Y.M."/>
            <person name="Seo E."/>
            <person name="Kim K.T."/>
            <person name="Kim M.S."/>
            <person name="Lee J.M."/>
            <person name="Cheong K."/>
            <person name="Shin H.S."/>
            <person name="Kim S.B."/>
            <person name="Han K."/>
            <person name="Lee J."/>
            <person name="Park M."/>
            <person name="Lee H.A."/>
            <person name="Lee H.Y."/>
            <person name="Lee Y."/>
            <person name="Oh S."/>
            <person name="Lee J.H."/>
            <person name="Choi E."/>
            <person name="Choi E."/>
            <person name="Lee S.E."/>
            <person name="Jeon J."/>
            <person name="Kim H."/>
            <person name="Choi G."/>
            <person name="Song H."/>
            <person name="Lee J."/>
            <person name="Lee S.C."/>
            <person name="Kwon J.K."/>
            <person name="Lee H.Y."/>
            <person name="Koo N."/>
            <person name="Hong Y."/>
            <person name="Kim R.W."/>
            <person name="Kang W.H."/>
            <person name="Huh J.H."/>
            <person name="Kang B.C."/>
            <person name="Yang T.J."/>
            <person name="Lee Y.H."/>
            <person name="Bennetzen J.L."/>
            <person name="Choi D."/>
        </authorList>
    </citation>
    <scope>NUCLEOTIDE SEQUENCE [LARGE SCALE GENOMIC DNA]</scope>
    <source>
        <strain evidence="3">cv. CM334</strain>
    </source>
</reference>
<protein>
    <recommendedName>
        <fullName evidence="1">Integrase catalytic domain-containing protein</fullName>
    </recommendedName>
</protein>
<dbReference type="PROSITE" id="PS50994">
    <property type="entry name" value="INTEGRASE"/>
    <property type="match status" value="1"/>
</dbReference>
<proteinExistence type="predicted"/>
<dbReference type="GO" id="GO:0003676">
    <property type="term" value="F:nucleic acid binding"/>
    <property type="evidence" value="ECO:0007669"/>
    <property type="project" value="InterPro"/>
</dbReference>
<comment type="caution">
    <text evidence="2">The sequence shown here is derived from an EMBL/GenBank/DDBJ whole genome shotgun (WGS) entry which is preliminary data.</text>
</comment>
<dbReference type="SUPFAM" id="SSF53098">
    <property type="entry name" value="Ribonuclease H-like"/>
    <property type="match status" value="1"/>
</dbReference>
<dbReference type="GO" id="GO:0015074">
    <property type="term" value="P:DNA integration"/>
    <property type="evidence" value="ECO:0007669"/>
    <property type="project" value="InterPro"/>
</dbReference>
<dbReference type="OMA" id="HCFANNI"/>
<dbReference type="PANTHER" id="PTHR45835">
    <property type="entry name" value="YALI0A06105P"/>
    <property type="match status" value="1"/>
</dbReference>
<evidence type="ECO:0000313" key="3">
    <source>
        <dbReference type="Proteomes" id="UP000222542"/>
    </source>
</evidence>
<dbReference type="STRING" id="4072.A0A2G2ZZ19"/>
<name>A0A2G2ZZ19_CAPAN</name>
<dbReference type="InterPro" id="IPR036397">
    <property type="entry name" value="RNaseH_sf"/>
</dbReference>
<feature type="domain" description="Integrase catalytic" evidence="1">
    <location>
        <begin position="1"/>
        <end position="65"/>
    </location>
</feature>
<dbReference type="Gene3D" id="3.30.420.10">
    <property type="entry name" value="Ribonuclease H-like superfamily/Ribonuclease H"/>
    <property type="match status" value="1"/>
</dbReference>
<dbReference type="PANTHER" id="PTHR45835:SF90">
    <property type="entry name" value="INTEGRASE CATALYTIC DOMAIN-CONTAINING PROTEIN"/>
    <property type="match status" value="1"/>
</dbReference>
<reference evidence="2 3" key="1">
    <citation type="journal article" date="2014" name="Nat. Genet.">
        <title>Genome sequence of the hot pepper provides insights into the evolution of pungency in Capsicum species.</title>
        <authorList>
            <person name="Kim S."/>
            <person name="Park M."/>
            <person name="Yeom S.I."/>
            <person name="Kim Y.M."/>
            <person name="Lee J.M."/>
            <person name="Lee H.A."/>
            <person name="Seo E."/>
            <person name="Choi J."/>
            <person name="Cheong K."/>
            <person name="Kim K.T."/>
            <person name="Jung K."/>
            <person name="Lee G.W."/>
            <person name="Oh S.K."/>
            <person name="Bae C."/>
            <person name="Kim S.B."/>
            <person name="Lee H.Y."/>
            <person name="Kim S.Y."/>
            <person name="Kim M.S."/>
            <person name="Kang B.C."/>
            <person name="Jo Y.D."/>
            <person name="Yang H.B."/>
            <person name="Jeong H.J."/>
            <person name="Kang W.H."/>
            <person name="Kwon J.K."/>
            <person name="Shin C."/>
            <person name="Lim J.Y."/>
            <person name="Park J.H."/>
            <person name="Huh J.H."/>
            <person name="Kim J.S."/>
            <person name="Kim B.D."/>
            <person name="Cohen O."/>
            <person name="Paran I."/>
            <person name="Suh M.C."/>
            <person name="Lee S.B."/>
            <person name="Kim Y.K."/>
            <person name="Shin Y."/>
            <person name="Noh S.J."/>
            <person name="Park J."/>
            <person name="Seo Y.S."/>
            <person name="Kwon S.Y."/>
            <person name="Kim H.A."/>
            <person name="Park J.M."/>
            <person name="Kim H.J."/>
            <person name="Choi S.B."/>
            <person name="Bosland P.W."/>
            <person name="Reeves G."/>
            <person name="Jo S.H."/>
            <person name="Lee B.W."/>
            <person name="Cho H.T."/>
            <person name="Choi H.S."/>
            <person name="Lee M.S."/>
            <person name="Yu Y."/>
            <person name="Do Choi Y."/>
            <person name="Park B.S."/>
            <person name="van Deynze A."/>
            <person name="Ashrafi H."/>
            <person name="Hill T."/>
            <person name="Kim W.T."/>
            <person name="Pai H.S."/>
            <person name="Ahn H.K."/>
            <person name="Yeam I."/>
            <person name="Giovannoni J.J."/>
            <person name="Rose J.K."/>
            <person name="Sorensen I."/>
            <person name="Lee S.J."/>
            <person name="Kim R.W."/>
            <person name="Choi I.Y."/>
            <person name="Choi B.S."/>
            <person name="Lim J.S."/>
            <person name="Lee Y.H."/>
            <person name="Choi D."/>
        </authorList>
    </citation>
    <scope>NUCLEOTIDE SEQUENCE [LARGE SCALE GENOMIC DNA]</scope>
    <source>
        <strain evidence="3">cv. CM334</strain>
    </source>
</reference>
<accession>A0A2G2ZZ19</accession>